<dbReference type="VEuPathDB" id="FungiDB:CPSG_09955"/>
<organism evidence="2">
    <name type="scientific">Coccidioides posadasii (strain RMSCC 757 / Silveira)</name>
    <name type="common">Valley fever fungus</name>
    <dbReference type="NCBI Taxonomy" id="443226"/>
    <lineage>
        <taxon>Eukaryota</taxon>
        <taxon>Fungi</taxon>
        <taxon>Dikarya</taxon>
        <taxon>Ascomycota</taxon>
        <taxon>Pezizomycotina</taxon>
        <taxon>Eurotiomycetes</taxon>
        <taxon>Eurotiomycetidae</taxon>
        <taxon>Onygenales</taxon>
        <taxon>Onygenaceae</taxon>
        <taxon>Coccidioides</taxon>
    </lineage>
</organism>
<name>E9DJF6_COCPS</name>
<proteinExistence type="predicted"/>
<dbReference type="Proteomes" id="UP000002497">
    <property type="component" value="Unassembled WGS sequence"/>
</dbReference>
<accession>E9DJF6</accession>
<sequence length="54" mass="6228">MGAEFKETCNRAEKRFPISGFPSMYEVLSMGVSLFVLEARHLGCAANWLHFMWM</sequence>
<gene>
    <name evidence="1" type="ORF">CPSG_09955</name>
</gene>
<reference evidence="2" key="1">
    <citation type="journal article" date="2010" name="Genome Res.">
        <title>Population genomic sequencing of Coccidioides fungi reveals recent hybridization and transposon control.</title>
        <authorList>
            <person name="Neafsey D.E."/>
            <person name="Barker B.M."/>
            <person name="Sharpton T.J."/>
            <person name="Stajich J.E."/>
            <person name="Park D.J."/>
            <person name="Whiston E."/>
            <person name="Hung C.-Y."/>
            <person name="McMahan C."/>
            <person name="White J."/>
            <person name="Sykes S."/>
            <person name="Heiman D."/>
            <person name="Young S."/>
            <person name="Zeng Q."/>
            <person name="Abouelleil A."/>
            <person name="Aftuck L."/>
            <person name="Bessette D."/>
            <person name="Brown A."/>
            <person name="FitzGerald M."/>
            <person name="Lui A."/>
            <person name="Macdonald J.P."/>
            <person name="Priest M."/>
            <person name="Orbach M.J."/>
            <person name="Galgiani J.N."/>
            <person name="Kirkland T.N."/>
            <person name="Cole G.T."/>
            <person name="Birren B.W."/>
            <person name="Henn M.R."/>
            <person name="Taylor J.W."/>
            <person name="Rounsley S.D."/>
        </authorList>
    </citation>
    <scope>NUCLEOTIDE SEQUENCE [LARGE SCALE GENOMIC DNA]</scope>
    <source>
        <strain evidence="2">RMSCC 757 / Silveira</strain>
    </source>
</reference>
<protein>
    <submittedName>
        <fullName evidence="1">Predicted protein</fullName>
    </submittedName>
</protein>
<dbReference type="AlphaFoldDB" id="E9DJF6"/>
<dbReference type="EMBL" id="GL636516">
    <property type="protein sequence ID" value="EFW13409.1"/>
    <property type="molecule type" value="Genomic_DNA"/>
</dbReference>
<reference evidence="2" key="2">
    <citation type="submission" date="2010-03" db="EMBL/GenBank/DDBJ databases">
        <title>The genome sequence of Coccidioides posadasii strain Silveira.</title>
        <authorList>
            <consortium name="The Broad Institute Genome Sequencing Center for Infectious Disease"/>
            <person name="Neafsey D."/>
            <person name="Orbach M."/>
            <person name="Henn M.R."/>
            <person name="Cole G.T."/>
            <person name="Galgiani J."/>
            <person name="Gardner M.J."/>
            <person name="Kirkland T.N."/>
            <person name="Taylor J.W."/>
            <person name="Young S.K."/>
            <person name="Zeng Q."/>
            <person name="Koehrsen M."/>
            <person name="Alvarado L."/>
            <person name="Berlin A."/>
            <person name="Borenstein D."/>
            <person name="Chapman S.B."/>
            <person name="Chen Z."/>
            <person name="Engels R."/>
            <person name="Freedman E."/>
            <person name="Gellesch M."/>
            <person name="Goldberg J."/>
            <person name="Griggs A."/>
            <person name="Gujja S."/>
            <person name="Heilman E."/>
            <person name="Heiman D."/>
            <person name="Howarth C."/>
            <person name="Jen D."/>
            <person name="Larson L."/>
            <person name="Mehta T."/>
            <person name="Neiman D."/>
            <person name="Park D."/>
            <person name="Pearson M."/>
            <person name="Richards J."/>
            <person name="Roberts A."/>
            <person name="Saif S."/>
            <person name="Shea T."/>
            <person name="Shenoy N."/>
            <person name="Sisk P."/>
            <person name="Stolte C."/>
            <person name="Sykes S."/>
            <person name="Walk T."/>
            <person name="White J."/>
            <person name="Yandava C."/>
            <person name="Haas B."/>
            <person name="Nusbaum C."/>
            <person name="Birren B."/>
        </authorList>
    </citation>
    <scope>NUCLEOTIDE SEQUENCE [LARGE SCALE GENOMIC DNA]</scope>
    <source>
        <strain evidence="2">RMSCC 757 / Silveira</strain>
    </source>
</reference>
<keyword evidence="2" id="KW-1185">Reference proteome</keyword>
<evidence type="ECO:0000313" key="2">
    <source>
        <dbReference type="Proteomes" id="UP000002497"/>
    </source>
</evidence>
<evidence type="ECO:0000313" key="1">
    <source>
        <dbReference type="EMBL" id="EFW13409.1"/>
    </source>
</evidence>
<dbReference type="HOGENOM" id="CLU_3050183_0_0_1"/>